<keyword evidence="5" id="KW-0175">Coiled coil</keyword>
<evidence type="ECO:0000256" key="1">
    <source>
        <dbReference type="ARBA" id="ARBA00004540"/>
    </source>
</evidence>
<proteinExistence type="predicted"/>
<evidence type="ECO:0000256" key="5">
    <source>
        <dbReference type="SAM" id="Coils"/>
    </source>
</evidence>
<dbReference type="GeneTree" id="ENSGT00940000160024"/>
<dbReference type="PANTHER" id="PTHR12911:SF22">
    <property type="entry name" value="SUN DOMAIN-CONTAINING PROTEIN 2"/>
    <property type="match status" value="1"/>
</dbReference>
<keyword evidence="2 7" id="KW-0812">Transmembrane</keyword>
<dbReference type="GO" id="GO:0043495">
    <property type="term" value="F:protein-membrane adaptor activity"/>
    <property type="evidence" value="ECO:0007669"/>
    <property type="project" value="TreeGrafter"/>
</dbReference>
<feature type="compositionally biased region" description="Low complexity" evidence="6">
    <location>
        <begin position="49"/>
        <end position="61"/>
    </location>
</feature>
<feature type="compositionally biased region" description="Polar residues" evidence="6">
    <location>
        <begin position="79"/>
        <end position="89"/>
    </location>
</feature>
<organism evidence="9 10">
    <name type="scientific">Scophthalmus maximus</name>
    <name type="common">Turbot</name>
    <name type="synonym">Psetta maxima</name>
    <dbReference type="NCBI Taxonomy" id="52904"/>
    <lineage>
        <taxon>Eukaryota</taxon>
        <taxon>Metazoa</taxon>
        <taxon>Chordata</taxon>
        <taxon>Craniata</taxon>
        <taxon>Vertebrata</taxon>
        <taxon>Euteleostomi</taxon>
        <taxon>Actinopterygii</taxon>
        <taxon>Neopterygii</taxon>
        <taxon>Teleostei</taxon>
        <taxon>Neoteleostei</taxon>
        <taxon>Acanthomorphata</taxon>
        <taxon>Carangaria</taxon>
        <taxon>Pleuronectiformes</taxon>
        <taxon>Pleuronectoidei</taxon>
        <taxon>Scophthalmidae</taxon>
        <taxon>Scophthalmus</taxon>
    </lineage>
</organism>
<dbReference type="PANTHER" id="PTHR12911">
    <property type="entry name" value="SAD1/UNC-84-LIKE PROTEIN-RELATED"/>
    <property type="match status" value="1"/>
</dbReference>
<feature type="compositionally biased region" description="Low complexity" evidence="6">
    <location>
        <begin position="90"/>
        <end position="119"/>
    </location>
</feature>
<accession>A0A8D3CMJ4</accession>
<protein>
    <recommendedName>
        <fullName evidence="8">SUN domain-containing protein</fullName>
    </recommendedName>
</protein>
<evidence type="ECO:0000256" key="2">
    <source>
        <dbReference type="ARBA" id="ARBA00022692"/>
    </source>
</evidence>
<feature type="coiled-coil region" evidence="5">
    <location>
        <begin position="345"/>
        <end position="447"/>
    </location>
</feature>
<dbReference type="GO" id="GO:0034993">
    <property type="term" value="C:meiotic nuclear membrane microtubule tethering complex"/>
    <property type="evidence" value="ECO:0007669"/>
    <property type="project" value="TreeGrafter"/>
</dbReference>
<evidence type="ECO:0000256" key="7">
    <source>
        <dbReference type="SAM" id="Phobius"/>
    </source>
</evidence>
<gene>
    <name evidence="9" type="primary">LOC118312669</name>
</gene>
<evidence type="ECO:0000256" key="6">
    <source>
        <dbReference type="SAM" id="MobiDB-lite"/>
    </source>
</evidence>
<dbReference type="PROSITE" id="PS51469">
    <property type="entry name" value="SUN"/>
    <property type="match status" value="1"/>
</dbReference>
<evidence type="ECO:0000256" key="3">
    <source>
        <dbReference type="ARBA" id="ARBA00022989"/>
    </source>
</evidence>
<dbReference type="Pfam" id="PF07738">
    <property type="entry name" value="Sad1_UNC"/>
    <property type="match status" value="1"/>
</dbReference>
<feature type="compositionally biased region" description="Low complexity" evidence="6">
    <location>
        <begin position="150"/>
        <end position="164"/>
    </location>
</feature>
<feature type="region of interest" description="Disordered" evidence="6">
    <location>
        <begin position="1"/>
        <end position="180"/>
    </location>
</feature>
<sequence length="704" mass="76989">MSRRSSRLMSGGYYHSDEESDSSSVTNISYREIPVKVFKKKAGTRKPSSRTSSRANSNASSPVQQSPVPAGQFDGRSPSPASGHTQPTMRTEPFAFTTATPRPALTPSSTRSRTPTRCPSVPPEKSPLPGHHGPSRPGLHPRPGHKEPLSRSGVDSSGYSSSEGPYRKPTGRTSDDPSPGYRSRISSAFFSLMDSASLMAVAARSKIMHLKALANTSLSSRVKKACGLSILLLLLVLLCIWFLLPLLTSFVSHMRVAKTPSLTKPESRPVVPATSPPPPPQPNTMHHSPVVDPAVVSAAVEAKMQHLSAELLLKQELLYSQMKERIKLDMQGIKSSLEVVDLDSRLRLEQEIAGLGRQMVEYQTDSRSAAASLSSRIRAVEAENAEVKTDSLSAAASLSSRIRAVEAENAEVKTDSRSAAASLISRIQAVEAENAKLSQQLVSIQLIPPPAPCPETSTAPVHNHLTPELQQAMEKWLTDRIKERDVLKGSGADFGRPMADKMADFALETQGASVISTRCSETYHIRSACVTLFGFPLWYPSESPRTVIQGYPVLLPGKCWAFHGVQGTLTISLSHPVRITHVTLDHLPRYISPTGRIDSAPKDFEVYVSTSHTVSCHPLYIALLRSYHSVINYPIQTLNTCHFDAVIFFSQGMKSYTEKGTLLGTFTYNEKGESSQTFQLPVSSNKQIQIFKDTMIFTERKNMT</sequence>
<feature type="transmembrane region" description="Helical" evidence="7">
    <location>
        <begin position="225"/>
        <end position="244"/>
    </location>
</feature>
<evidence type="ECO:0000313" key="9">
    <source>
        <dbReference type="Ensembl" id="ENSSMAP00000048502.1"/>
    </source>
</evidence>
<dbReference type="GO" id="GO:0005637">
    <property type="term" value="C:nuclear inner membrane"/>
    <property type="evidence" value="ECO:0007669"/>
    <property type="project" value="UniProtKB-SubCell"/>
</dbReference>
<dbReference type="InterPro" id="IPR012919">
    <property type="entry name" value="SUN_dom"/>
</dbReference>
<dbReference type="Ensembl" id="ENSSMAT00000042027.1">
    <property type="protein sequence ID" value="ENSSMAP00000048502.1"/>
    <property type="gene ID" value="ENSSMAG00000030466.1"/>
</dbReference>
<keyword evidence="3 7" id="KW-1133">Transmembrane helix</keyword>
<evidence type="ECO:0000259" key="8">
    <source>
        <dbReference type="PROSITE" id="PS51469"/>
    </source>
</evidence>
<dbReference type="AlphaFoldDB" id="A0A8D3CMJ4"/>
<name>A0A8D3CMJ4_SCOMX</name>
<keyword evidence="4 7" id="KW-0472">Membrane</keyword>
<dbReference type="Proteomes" id="UP000694558">
    <property type="component" value="Chromosome 8"/>
</dbReference>
<comment type="subcellular location">
    <subcellularLocation>
        <location evidence="1">Nucleus inner membrane</location>
    </subcellularLocation>
</comment>
<reference evidence="9" key="1">
    <citation type="submission" date="2023-05" db="EMBL/GenBank/DDBJ databases">
        <title>High-quality long-read genome of Scophthalmus maximus.</title>
        <authorList>
            <person name="Lien S."/>
            <person name="Martinez P."/>
        </authorList>
    </citation>
    <scope>NUCLEOTIDE SEQUENCE [LARGE SCALE GENOMIC DNA]</scope>
</reference>
<evidence type="ECO:0000256" key="4">
    <source>
        <dbReference type="ARBA" id="ARBA00023136"/>
    </source>
</evidence>
<feature type="domain" description="SUN" evidence="8">
    <location>
        <begin position="511"/>
        <end position="704"/>
    </location>
</feature>
<reference evidence="9" key="2">
    <citation type="submission" date="2025-08" db="UniProtKB">
        <authorList>
            <consortium name="Ensembl"/>
        </authorList>
    </citation>
    <scope>IDENTIFICATION</scope>
</reference>
<feature type="compositionally biased region" description="Basic residues" evidence="6">
    <location>
        <begin position="37"/>
        <end position="48"/>
    </location>
</feature>
<dbReference type="InterPro" id="IPR045119">
    <property type="entry name" value="SUN1-5"/>
</dbReference>
<evidence type="ECO:0000313" key="10">
    <source>
        <dbReference type="Proteomes" id="UP000694558"/>
    </source>
</evidence>
<dbReference type="Gene3D" id="2.60.120.260">
    <property type="entry name" value="Galactose-binding domain-like"/>
    <property type="match status" value="1"/>
</dbReference>
<feature type="region of interest" description="Disordered" evidence="6">
    <location>
        <begin position="261"/>
        <end position="287"/>
    </location>
</feature>